<sequence length="1133" mass="125148">MPGAKLLTLPQAQARTRRFPLDLHAWKELGRNLCNVGELDQARAAVEKALELAPDDPQIWILLGQIETRADQDRKARGHFEHAISLQEKLPGAHHGLAAVLLRLNDCDGALKHIERALEYSPGQSAIKAQKSIILSRNYRYEEAGALLKELLEEDPKNAFAHWTNLGNIQRDLGKLEHAEASYRQAVELQPASPIALSNRLTLLHYMPERTLADIKQACMEWGSLFAKSDAGRRPRPANMSASKKLRVGMFSDGFRQHPVGAMTTTVLEHLVNLGIEIYAYTTTPTADYITQRIKKVSARWQSIGTLNEEQFAQRIRDDQIDILIDLAGHSAGSRMRTMALEPAPILVKWVGGLINTTGVESIDYLITDSIESPPDSDGLYTEKLIRMPDDYICYMPPARVPDVGPLPALKNGYITFGCFNNPTKVNDLVLAQWARLMQAVPGSRLYLKGGPYESADLRTHIGEVMERHGITVDRIRFEGQSLHYKLFKCYNDVDVALDPWPYSGGLTTCEAMLMGVPVVSLPGPTFAGRHSATHLINAGMPELVVADWDAYHARALELVSDLDSLAAIRAHLRTVLLKSSVCDAPKFASHLADALRAIWQRFCANKAPAALAFTPEGQPWFEDEPAPMTLEHPEFDLPADSTSKTAFNFTFEGKVIALDHGGSLVNSSKFTALATLGAFSMIALDPASRVTDANALMAQQHLQHYHPLLALGDGAPTQLHACLDPKYSGTLEPLPSDELPVFSRQGACVLAKLPIATTRLDAINGLEHIDWLTLDDANDNLLILEGAGELLANMLVLQIGVRFVDIYRRQSSLTEISEKLAQYGFRLLRLGNAQYHSYFPDTSSFAHRSGSQLLSATAIFVPDDNRIKLLSVNQQRKLAFILDTAFGCVDLAFNTLRHVDESYARQYLESNSNLNAQYATREARPAPTPPQIDASNIDVPSVPHMEPEGRALLMERLESARVFLEYGSGGSSVLASRTGIRRIYSVDSDQAFLQAVSNKIRASGAGDNKYTPLYADIGPTGSWGHPQSNEKAVLWPRYVGLPWNVMLDQQEAPDLILIDGRFRVASFLISALLAPAGCVILFDDYFDRPAYHVVEKFLKPRRVAGRMAEFVVEAKRAEGLVPALLKYSTVPA</sequence>
<evidence type="ECO:0000313" key="11">
    <source>
        <dbReference type="EMBL" id="CAP43358.1"/>
    </source>
</evidence>
<dbReference type="Pfam" id="PF13844">
    <property type="entry name" value="Glyco_transf_41"/>
    <property type="match status" value="2"/>
</dbReference>
<evidence type="ECO:0000256" key="6">
    <source>
        <dbReference type="ARBA" id="ARBA00022737"/>
    </source>
</evidence>
<feature type="repeat" description="TPR" evidence="8">
    <location>
        <begin position="160"/>
        <end position="193"/>
    </location>
</feature>
<evidence type="ECO:0000256" key="2">
    <source>
        <dbReference type="ARBA" id="ARBA00005386"/>
    </source>
</evidence>
<reference evidence="11 12" key="1">
    <citation type="journal article" date="2008" name="BMC Genomics">
        <title>The missing link: Bordetella petrii is endowed with both the metabolic versatility of environmental bacteria and virulence traits of pathogenic Bordetellae.</title>
        <authorList>
            <person name="Gross R."/>
            <person name="Guzman C.A."/>
            <person name="Sebaihia M."/>
            <person name="Martins Dos Santos V.A."/>
            <person name="Pieper D.H."/>
            <person name="Koebnik R."/>
            <person name="Lechner M."/>
            <person name="Bartels D."/>
            <person name="Buhrmester J."/>
            <person name="Choudhuri J.V."/>
            <person name="Ebensen T."/>
            <person name="Gaigalat L."/>
            <person name="Herrmann S."/>
            <person name="Khachane A.N."/>
            <person name="Larisch C."/>
            <person name="Link S."/>
            <person name="Linke B."/>
            <person name="Meyer F."/>
            <person name="Mormann S."/>
            <person name="Nakunst D."/>
            <person name="Rueckert C."/>
            <person name="Schneiker-Bekel S."/>
            <person name="Schulze K."/>
            <person name="Vorhoelter F.J."/>
            <person name="Yevsa T."/>
            <person name="Engle J.T."/>
            <person name="Goldman W.E."/>
            <person name="Puehler A."/>
            <person name="Goebel U.B."/>
            <person name="Goesmann A."/>
            <person name="Bloecker H."/>
            <person name="Kaiser O."/>
            <person name="Martinez-Arias R."/>
        </authorList>
    </citation>
    <scope>NUCLEOTIDE SEQUENCE [LARGE SCALE GENOMIC DNA]</scope>
    <source>
        <strain evidence="12">ATCC BAA-461 / DSM 12804 / CCUG 43448 / CIP 107267 / Se-1111R</strain>
    </source>
</reference>
<dbReference type="Pfam" id="PF13428">
    <property type="entry name" value="TPR_14"/>
    <property type="match status" value="1"/>
</dbReference>
<dbReference type="eggNOG" id="COG3914">
    <property type="taxonomic scope" value="Bacteria"/>
</dbReference>
<evidence type="ECO:0000256" key="3">
    <source>
        <dbReference type="ARBA" id="ARBA00011970"/>
    </source>
</evidence>
<keyword evidence="7 8" id="KW-0802">TPR repeat</keyword>
<dbReference type="Proteomes" id="UP000001225">
    <property type="component" value="Chromosome"/>
</dbReference>
<dbReference type="InterPro" id="IPR029063">
    <property type="entry name" value="SAM-dependent_MTases_sf"/>
</dbReference>
<dbReference type="Gene3D" id="3.40.50.2000">
    <property type="entry name" value="Glycogen Phosphorylase B"/>
    <property type="match status" value="1"/>
</dbReference>
<keyword evidence="5" id="KW-0808">Transferase</keyword>
<evidence type="ECO:0000256" key="8">
    <source>
        <dbReference type="PROSITE-ProRule" id="PRU00339"/>
    </source>
</evidence>
<keyword evidence="12" id="KW-1185">Reference proteome</keyword>
<dbReference type="eggNOG" id="COG0457">
    <property type="taxonomic scope" value="Bacteria"/>
</dbReference>
<dbReference type="InterPro" id="IPR051939">
    <property type="entry name" value="Glycosyltr_41/O-GlcNAc_trsf"/>
</dbReference>
<dbReference type="SUPFAM" id="SSF48452">
    <property type="entry name" value="TPR-like"/>
    <property type="match status" value="1"/>
</dbReference>
<dbReference type="PROSITE" id="PS50005">
    <property type="entry name" value="TPR"/>
    <property type="match status" value="3"/>
</dbReference>
<dbReference type="EMBL" id="AM902716">
    <property type="protein sequence ID" value="CAP43358.1"/>
    <property type="molecule type" value="Genomic_DNA"/>
</dbReference>
<dbReference type="SUPFAM" id="SSF53756">
    <property type="entry name" value="UDP-Glycosyltransferase/glycogen phosphorylase"/>
    <property type="match status" value="1"/>
</dbReference>
<organism evidence="11 12">
    <name type="scientific">Bordetella petrii (strain ATCC BAA-461 / DSM 12804 / CCUG 43448 / CIP 107267 / Se-1111R)</name>
    <dbReference type="NCBI Taxonomy" id="340100"/>
    <lineage>
        <taxon>Bacteria</taxon>
        <taxon>Pseudomonadati</taxon>
        <taxon>Pseudomonadota</taxon>
        <taxon>Betaproteobacteria</taxon>
        <taxon>Burkholderiales</taxon>
        <taxon>Alcaligenaceae</taxon>
        <taxon>Bordetella</taxon>
    </lineage>
</organism>
<gene>
    <name evidence="11" type="ordered locus">Bpet3016</name>
</gene>
<evidence type="ECO:0000256" key="7">
    <source>
        <dbReference type="ARBA" id="ARBA00022803"/>
    </source>
</evidence>
<dbReference type="Gene3D" id="3.40.50.150">
    <property type="entry name" value="Vaccinia Virus protein VP39"/>
    <property type="match status" value="1"/>
</dbReference>
<feature type="domain" description="O-GlcNAc transferase C-terminal" evidence="10">
    <location>
        <begin position="411"/>
        <end position="591"/>
    </location>
</feature>
<keyword evidence="6" id="KW-0677">Repeat</keyword>
<evidence type="ECO:0000259" key="10">
    <source>
        <dbReference type="Pfam" id="PF13844"/>
    </source>
</evidence>
<feature type="repeat" description="TPR" evidence="8">
    <location>
        <begin position="91"/>
        <end position="124"/>
    </location>
</feature>
<dbReference type="PANTHER" id="PTHR44835:SF1">
    <property type="entry name" value="PROTEIN O-GLCNAC TRANSFERASE"/>
    <property type="match status" value="1"/>
</dbReference>
<dbReference type="InterPro" id="IPR019734">
    <property type="entry name" value="TPR_rpt"/>
</dbReference>
<dbReference type="Pfam" id="PF13181">
    <property type="entry name" value="TPR_8"/>
    <property type="match status" value="1"/>
</dbReference>
<proteinExistence type="inferred from homology"/>
<dbReference type="InterPro" id="IPR011990">
    <property type="entry name" value="TPR-like_helical_dom_sf"/>
</dbReference>
<comment type="pathway">
    <text evidence="1">Protein modification; protein glycosylation.</text>
</comment>
<protein>
    <recommendedName>
        <fullName evidence="3">protein O-GlcNAc transferase</fullName>
        <ecNumber evidence="3">2.4.1.255</ecNumber>
    </recommendedName>
</protein>
<accession>A9ISX7</accession>
<dbReference type="AlphaFoldDB" id="A9ISX7"/>
<evidence type="ECO:0000313" key="12">
    <source>
        <dbReference type="Proteomes" id="UP000001225"/>
    </source>
</evidence>
<evidence type="ECO:0000256" key="1">
    <source>
        <dbReference type="ARBA" id="ARBA00004922"/>
    </source>
</evidence>
<evidence type="ECO:0000256" key="5">
    <source>
        <dbReference type="ARBA" id="ARBA00022679"/>
    </source>
</evidence>
<dbReference type="KEGG" id="bpt:Bpet3016"/>
<dbReference type="STRING" id="94624.Bpet3016"/>
<name>A9ISX7_BORPD</name>
<feature type="domain" description="O-GlcNAc transferase C-terminal" evidence="10">
    <location>
        <begin position="239"/>
        <end position="392"/>
    </location>
</feature>
<dbReference type="PANTHER" id="PTHR44835">
    <property type="entry name" value="UDP-N-ACETYLGLUCOSAMINE--PEPTIDE N-ACETYLGLUCOSAMINYLTRANSFERASE SPINDLY-RELATED"/>
    <property type="match status" value="1"/>
</dbReference>
<dbReference type="SMART" id="SM00028">
    <property type="entry name" value="TPR"/>
    <property type="match status" value="4"/>
</dbReference>
<evidence type="ECO:0000256" key="4">
    <source>
        <dbReference type="ARBA" id="ARBA00022676"/>
    </source>
</evidence>
<dbReference type="Gene3D" id="1.25.40.10">
    <property type="entry name" value="Tetratricopeptide repeat domain"/>
    <property type="match status" value="2"/>
</dbReference>
<evidence type="ECO:0000256" key="9">
    <source>
        <dbReference type="SAM" id="MobiDB-lite"/>
    </source>
</evidence>
<dbReference type="InterPro" id="IPR029489">
    <property type="entry name" value="OGT/SEC/SPY_C"/>
</dbReference>
<dbReference type="EC" id="2.4.1.255" evidence="3"/>
<feature type="region of interest" description="Disordered" evidence="9">
    <location>
        <begin position="921"/>
        <end position="942"/>
    </location>
</feature>
<feature type="repeat" description="TPR" evidence="8">
    <location>
        <begin position="23"/>
        <end position="56"/>
    </location>
</feature>
<dbReference type="Gene3D" id="3.40.50.11380">
    <property type="match status" value="1"/>
</dbReference>
<dbReference type="GO" id="GO:0097363">
    <property type="term" value="F:protein O-acetylglucosaminyltransferase activity"/>
    <property type="evidence" value="ECO:0007669"/>
    <property type="project" value="UniProtKB-EC"/>
</dbReference>
<keyword evidence="4" id="KW-0328">Glycosyltransferase</keyword>
<comment type="similarity">
    <text evidence="2">Belongs to the glycosyltransferase 41 family. O-GlcNAc transferase subfamily.</text>
</comment>
<dbReference type="Pfam" id="PF13432">
    <property type="entry name" value="TPR_16"/>
    <property type="match status" value="1"/>
</dbReference>